<dbReference type="Gene3D" id="1.10.10.10">
    <property type="entry name" value="Winged helix-like DNA-binding domain superfamily/Winged helix DNA-binding domain"/>
    <property type="match status" value="1"/>
</dbReference>
<protein>
    <submittedName>
        <fullName evidence="5">Winged helix DNA-binding protein</fullName>
    </submittedName>
</protein>
<evidence type="ECO:0000256" key="1">
    <source>
        <dbReference type="ARBA" id="ARBA00023015"/>
    </source>
</evidence>
<reference evidence="5 6" key="1">
    <citation type="submission" date="2020-03" db="EMBL/GenBank/DDBJ databases">
        <title>Bacillus aquiflavi sp. nov., isolated from yellow water of strong flavor Chinese baijiu in Yibin region of China.</title>
        <authorList>
            <person name="Xie J."/>
        </authorList>
    </citation>
    <scope>NUCLEOTIDE SEQUENCE [LARGE SCALE GENOMIC DNA]</scope>
    <source>
        <strain evidence="5 6">Gsoil 114</strain>
    </source>
</reference>
<dbReference type="SUPFAM" id="SSF46785">
    <property type="entry name" value="Winged helix' DNA-binding domain"/>
    <property type="match status" value="1"/>
</dbReference>
<dbReference type="PROSITE" id="PS50995">
    <property type="entry name" value="HTH_MARR_2"/>
    <property type="match status" value="1"/>
</dbReference>
<dbReference type="AlphaFoldDB" id="A0A6M0P1I2"/>
<dbReference type="PANTHER" id="PTHR33164">
    <property type="entry name" value="TRANSCRIPTIONAL REGULATOR, MARR FAMILY"/>
    <property type="match status" value="1"/>
</dbReference>
<dbReference type="PRINTS" id="PR00598">
    <property type="entry name" value="HTHMARR"/>
</dbReference>
<dbReference type="PROSITE" id="PS01117">
    <property type="entry name" value="HTH_MARR_1"/>
    <property type="match status" value="1"/>
</dbReference>
<dbReference type="GO" id="GO:0006950">
    <property type="term" value="P:response to stress"/>
    <property type="evidence" value="ECO:0007669"/>
    <property type="project" value="TreeGrafter"/>
</dbReference>
<dbReference type="GO" id="GO:0003677">
    <property type="term" value="F:DNA binding"/>
    <property type="evidence" value="ECO:0007669"/>
    <property type="project" value="UniProtKB-KW"/>
</dbReference>
<dbReference type="RefSeq" id="WP_052137756.1">
    <property type="nucleotide sequence ID" value="NZ_JAAIWK010000001.1"/>
</dbReference>
<dbReference type="InterPro" id="IPR036388">
    <property type="entry name" value="WH-like_DNA-bd_sf"/>
</dbReference>
<feature type="domain" description="HTH marR-type" evidence="4">
    <location>
        <begin position="1"/>
        <end position="145"/>
    </location>
</feature>
<proteinExistence type="predicted"/>
<dbReference type="InterPro" id="IPR023187">
    <property type="entry name" value="Tscrpt_reg_MarR-type_CS"/>
</dbReference>
<comment type="caution">
    <text evidence="5">The sequence shown here is derived from an EMBL/GenBank/DDBJ whole genome shotgun (WGS) entry which is preliminary data.</text>
</comment>
<evidence type="ECO:0000259" key="4">
    <source>
        <dbReference type="PROSITE" id="PS50995"/>
    </source>
</evidence>
<dbReference type="OrthoDB" id="2352979at2"/>
<keyword evidence="3" id="KW-0804">Transcription</keyword>
<keyword evidence="1" id="KW-0805">Transcription regulation</keyword>
<keyword evidence="6" id="KW-1185">Reference proteome</keyword>
<dbReference type="Pfam" id="PF01047">
    <property type="entry name" value="MarR"/>
    <property type="match status" value="1"/>
</dbReference>
<evidence type="ECO:0000256" key="2">
    <source>
        <dbReference type="ARBA" id="ARBA00023125"/>
    </source>
</evidence>
<evidence type="ECO:0000256" key="3">
    <source>
        <dbReference type="ARBA" id="ARBA00023163"/>
    </source>
</evidence>
<evidence type="ECO:0000313" key="5">
    <source>
        <dbReference type="EMBL" id="NEY18476.1"/>
    </source>
</evidence>
<dbReference type="InterPro" id="IPR000835">
    <property type="entry name" value="HTH_MarR-typ"/>
</dbReference>
<dbReference type="EMBL" id="JAAIWK010000001">
    <property type="protein sequence ID" value="NEY18476.1"/>
    <property type="molecule type" value="Genomic_DNA"/>
</dbReference>
<accession>A0A6M0P1I2</accession>
<name>A0A6M0P1I2_9BACI</name>
<dbReference type="InterPro" id="IPR039422">
    <property type="entry name" value="MarR/SlyA-like"/>
</dbReference>
<dbReference type="InterPro" id="IPR036390">
    <property type="entry name" value="WH_DNA-bd_sf"/>
</dbReference>
<dbReference type="Proteomes" id="UP000476934">
    <property type="component" value="Unassembled WGS sequence"/>
</dbReference>
<dbReference type="SMART" id="SM00347">
    <property type="entry name" value="HTH_MARR"/>
    <property type="match status" value="1"/>
</dbReference>
<gene>
    <name evidence="5" type="ORF">G4D61_00650</name>
</gene>
<evidence type="ECO:0000313" key="6">
    <source>
        <dbReference type="Proteomes" id="UP000476934"/>
    </source>
</evidence>
<keyword evidence="2 5" id="KW-0238">DNA-binding</keyword>
<sequence>MDSNSQRSQTKAVLTSFREMHKLFRKWGLEVISKSDLTMPQFWILQVIQAGVTMPQKTLVEHLQFSKSTLSTSIEGLVSAGLIERSIPENNRREVQLKLTAKGEQQVQQIFEDPSGLFQRMNRALKKLSPEKIESLLSIQEELYELLLEE</sequence>
<dbReference type="PANTHER" id="PTHR33164:SF57">
    <property type="entry name" value="MARR-FAMILY TRANSCRIPTIONAL REGULATOR"/>
    <property type="match status" value="1"/>
</dbReference>
<dbReference type="GO" id="GO:0003700">
    <property type="term" value="F:DNA-binding transcription factor activity"/>
    <property type="evidence" value="ECO:0007669"/>
    <property type="project" value="InterPro"/>
</dbReference>
<organism evidence="5 6">
    <name type="scientific">Heyndrickxia ginsengihumi</name>
    <dbReference type="NCBI Taxonomy" id="363870"/>
    <lineage>
        <taxon>Bacteria</taxon>
        <taxon>Bacillati</taxon>
        <taxon>Bacillota</taxon>
        <taxon>Bacilli</taxon>
        <taxon>Bacillales</taxon>
        <taxon>Bacillaceae</taxon>
        <taxon>Heyndrickxia</taxon>
    </lineage>
</organism>